<evidence type="ECO:0000313" key="2">
    <source>
        <dbReference type="EMBL" id="MFC4267253.1"/>
    </source>
</evidence>
<dbReference type="Pfam" id="PF12957">
    <property type="entry name" value="DUF3846"/>
    <property type="match status" value="1"/>
</dbReference>
<sequence length="123" mass="12838">MSLIKVLIIPASPLEPATATDIEAGLVSLQSQVGGYIESVPGGDFNGASADSWCAYVNEEGKVLNLPVNVRATAIMHSIEKIHPWDTINGPMVVVGVDGDGESVDAPEELTAGRLLEILNKAA</sequence>
<comment type="caution">
    <text evidence="2">The sequence shown here is derived from an EMBL/GenBank/DDBJ whole genome shotgun (WGS) entry which is preliminary data.</text>
</comment>
<proteinExistence type="predicted"/>
<gene>
    <name evidence="2" type="ORF">ACFOW9_16725</name>
</gene>
<organism evidence="2 3">
    <name type="scientific">Arthrobacter cryoconiti</name>
    <dbReference type="NCBI Taxonomy" id="748907"/>
    <lineage>
        <taxon>Bacteria</taxon>
        <taxon>Bacillati</taxon>
        <taxon>Actinomycetota</taxon>
        <taxon>Actinomycetes</taxon>
        <taxon>Micrococcales</taxon>
        <taxon>Micrococcaceae</taxon>
        <taxon>Arthrobacter</taxon>
    </lineage>
</organism>
<dbReference type="Proteomes" id="UP001595773">
    <property type="component" value="Unassembled WGS sequence"/>
</dbReference>
<evidence type="ECO:0000259" key="1">
    <source>
        <dbReference type="Pfam" id="PF12957"/>
    </source>
</evidence>
<name>A0ABV8R762_9MICC</name>
<accession>A0ABV8R762</accession>
<dbReference type="InterPro" id="IPR024559">
    <property type="entry name" value="DUF3846"/>
</dbReference>
<keyword evidence="3" id="KW-1185">Reference proteome</keyword>
<protein>
    <submittedName>
        <fullName evidence="2">DUF3846 domain-containing protein</fullName>
    </submittedName>
</protein>
<dbReference type="EMBL" id="JBHSCQ010000024">
    <property type="protein sequence ID" value="MFC4267253.1"/>
    <property type="molecule type" value="Genomic_DNA"/>
</dbReference>
<feature type="domain" description="DUF3846" evidence="1">
    <location>
        <begin position="8"/>
        <end position="112"/>
    </location>
</feature>
<evidence type="ECO:0000313" key="3">
    <source>
        <dbReference type="Proteomes" id="UP001595773"/>
    </source>
</evidence>
<reference evidence="3" key="1">
    <citation type="journal article" date="2019" name="Int. J. Syst. Evol. Microbiol.">
        <title>The Global Catalogue of Microorganisms (GCM) 10K type strain sequencing project: providing services to taxonomists for standard genome sequencing and annotation.</title>
        <authorList>
            <consortium name="The Broad Institute Genomics Platform"/>
            <consortium name="The Broad Institute Genome Sequencing Center for Infectious Disease"/>
            <person name="Wu L."/>
            <person name="Ma J."/>
        </authorList>
    </citation>
    <scope>NUCLEOTIDE SEQUENCE [LARGE SCALE GENOMIC DNA]</scope>
    <source>
        <strain evidence="3">CGMCC 1.10698</strain>
    </source>
</reference>
<dbReference type="RefSeq" id="WP_230068247.1">
    <property type="nucleotide sequence ID" value="NZ_BAABLL010000017.1"/>
</dbReference>